<organism evidence="3 4">
    <name type="scientific">Xanthomonas nasturtii</name>
    <dbReference type="NCBI Taxonomy" id="1843581"/>
    <lineage>
        <taxon>Bacteria</taxon>
        <taxon>Pseudomonadati</taxon>
        <taxon>Pseudomonadota</taxon>
        <taxon>Gammaproteobacteria</taxon>
        <taxon>Lysobacterales</taxon>
        <taxon>Lysobacteraceae</taxon>
        <taxon>Xanthomonas</taxon>
    </lineage>
</organism>
<keyword evidence="3" id="KW-0482">Metalloprotease</keyword>
<comment type="caution">
    <text evidence="3">The sequence shown here is derived from an EMBL/GenBank/DDBJ whole genome shotgun (WGS) entry which is preliminary data.</text>
</comment>
<gene>
    <name evidence="3" type="ORF">DZD52_17855</name>
</gene>
<dbReference type="STRING" id="1843581.A7D16_17840"/>
<feature type="transmembrane region" description="Helical" evidence="1">
    <location>
        <begin position="89"/>
        <end position="114"/>
    </location>
</feature>
<accession>A0A3E1KF29</accession>
<evidence type="ECO:0000313" key="4">
    <source>
        <dbReference type="Proteomes" id="UP000259570"/>
    </source>
</evidence>
<reference evidence="3 4" key="1">
    <citation type="submission" date="2018-08" db="EMBL/GenBank/DDBJ databases">
        <title>Genome sequencing of X. nasturtii WHRI 8984.</title>
        <authorList>
            <person name="Studholme D.J."/>
            <person name="Mchugh J."/>
            <person name="Vicente J."/>
        </authorList>
    </citation>
    <scope>NUCLEOTIDE SEQUENCE [LARGE SCALE GENOMIC DNA]</scope>
    <source>
        <strain evidence="3 4">WHRI 8984</strain>
    </source>
</reference>
<dbReference type="GeneID" id="97210145"/>
<dbReference type="GO" id="GO:0004175">
    <property type="term" value="F:endopeptidase activity"/>
    <property type="evidence" value="ECO:0007669"/>
    <property type="project" value="UniProtKB-ARBA"/>
</dbReference>
<keyword evidence="1" id="KW-0812">Transmembrane</keyword>
<keyword evidence="3" id="KW-0378">Hydrolase</keyword>
<feature type="domain" description="CAAX prenyl protease 2/Lysostaphin resistance protein A-like" evidence="2">
    <location>
        <begin position="134"/>
        <end position="233"/>
    </location>
</feature>
<proteinExistence type="predicted"/>
<dbReference type="Pfam" id="PF02517">
    <property type="entry name" value="Rce1-like"/>
    <property type="match status" value="1"/>
</dbReference>
<evidence type="ECO:0000259" key="2">
    <source>
        <dbReference type="Pfam" id="PF02517"/>
    </source>
</evidence>
<sequence>MDTRSGLTRPDFPFYNRQPIPISALQWLLILSALCIAFALLSMPWPSSDSVAGSWVHALLFCLVPLAAMALISRRAVTALFHRLHVRDVLWMIAIAVLNLVITILVALAFSGLHHASSNPMFAQLGNADVSTRVMAFGMMVPQLLGEELLTILPLLALLQWLTTRMRMRRSYAVLCAWLLSALPFALAHLPTYQWDLLQCLVIIGTARLVLSLAYVVTRNLWVSTGAHVLNDWALFGFAFSYPVAPMLHGFT</sequence>
<keyword evidence="3" id="KW-0645">Protease</keyword>
<keyword evidence="1" id="KW-0472">Membrane</keyword>
<dbReference type="InterPro" id="IPR003675">
    <property type="entry name" value="Rce1/LyrA-like_dom"/>
</dbReference>
<dbReference type="RefSeq" id="WP_116906626.1">
    <property type="nucleotide sequence ID" value="NZ_CP142084.2"/>
</dbReference>
<feature type="transmembrane region" description="Helical" evidence="1">
    <location>
        <begin position="134"/>
        <end position="159"/>
    </location>
</feature>
<protein>
    <submittedName>
        <fullName evidence="3">CPBP family intramembrane metalloprotease</fullName>
    </submittedName>
</protein>
<evidence type="ECO:0000256" key="1">
    <source>
        <dbReference type="SAM" id="Phobius"/>
    </source>
</evidence>
<feature type="transmembrane region" description="Helical" evidence="1">
    <location>
        <begin position="196"/>
        <end position="217"/>
    </location>
</feature>
<feature type="transmembrane region" description="Helical" evidence="1">
    <location>
        <begin position="229"/>
        <end position="248"/>
    </location>
</feature>
<name>A0A3E1KF29_9XANT</name>
<dbReference type="GO" id="GO:0008237">
    <property type="term" value="F:metallopeptidase activity"/>
    <property type="evidence" value="ECO:0007669"/>
    <property type="project" value="UniProtKB-KW"/>
</dbReference>
<dbReference type="EMBL" id="QUZM01000049">
    <property type="protein sequence ID" value="RFF37206.1"/>
    <property type="molecule type" value="Genomic_DNA"/>
</dbReference>
<dbReference type="GO" id="GO:0080120">
    <property type="term" value="P:CAAX-box protein maturation"/>
    <property type="evidence" value="ECO:0007669"/>
    <property type="project" value="UniProtKB-ARBA"/>
</dbReference>
<feature type="transmembrane region" description="Helical" evidence="1">
    <location>
        <begin position="55"/>
        <end position="77"/>
    </location>
</feature>
<dbReference type="AlphaFoldDB" id="A0A3E1KF29"/>
<dbReference type="GO" id="GO:0006508">
    <property type="term" value="P:proteolysis"/>
    <property type="evidence" value="ECO:0007669"/>
    <property type="project" value="UniProtKB-KW"/>
</dbReference>
<dbReference type="OrthoDB" id="2661755at2"/>
<feature type="transmembrane region" description="Helical" evidence="1">
    <location>
        <begin position="20"/>
        <end position="43"/>
    </location>
</feature>
<dbReference type="Proteomes" id="UP000259570">
    <property type="component" value="Unassembled WGS sequence"/>
</dbReference>
<feature type="transmembrane region" description="Helical" evidence="1">
    <location>
        <begin position="171"/>
        <end position="190"/>
    </location>
</feature>
<keyword evidence="1" id="KW-1133">Transmembrane helix</keyword>
<evidence type="ECO:0000313" key="3">
    <source>
        <dbReference type="EMBL" id="RFF37206.1"/>
    </source>
</evidence>